<evidence type="ECO:0000313" key="2">
    <source>
        <dbReference type="EMBL" id="KAF2240219.1"/>
    </source>
</evidence>
<dbReference type="OrthoDB" id="3800332at2759"/>
<dbReference type="AlphaFoldDB" id="A0A6A6HQR8"/>
<dbReference type="EMBL" id="ML987227">
    <property type="protein sequence ID" value="KAF2240219.1"/>
    <property type="molecule type" value="Genomic_DNA"/>
</dbReference>
<protein>
    <submittedName>
        <fullName evidence="2">Uncharacterized protein</fullName>
    </submittedName>
</protein>
<accession>A0A6A6HQR8</accession>
<dbReference type="GeneID" id="54587624"/>
<name>A0A6A6HQR8_9PLEO</name>
<sequence>MKKSCTIKTLGPCVEMPRQSSGRLRKDGKPYRFDLYVRVEYHTDPQKNPDAKRRPIVEWLTRTELVQLVGKKYEEKQEIILMAKYKKRQSYFNECKKRRLHLETKNPLSARDYDEYPWLFLDDGAPRPSNRKQTEDDDGDEEMTGVRVDGEDDEDFSVA</sequence>
<gene>
    <name evidence="2" type="ORF">BU26DRAFT_573009</name>
</gene>
<dbReference type="Proteomes" id="UP000800094">
    <property type="component" value="Unassembled WGS sequence"/>
</dbReference>
<feature type="compositionally biased region" description="Acidic residues" evidence="1">
    <location>
        <begin position="150"/>
        <end position="159"/>
    </location>
</feature>
<reference evidence="2" key="1">
    <citation type="journal article" date="2020" name="Stud. Mycol.">
        <title>101 Dothideomycetes genomes: a test case for predicting lifestyles and emergence of pathogens.</title>
        <authorList>
            <person name="Haridas S."/>
            <person name="Albert R."/>
            <person name="Binder M."/>
            <person name="Bloem J."/>
            <person name="Labutti K."/>
            <person name="Salamov A."/>
            <person name="Andreopoulos B."/>
            <person name="Baker S."/>
            <person name="Barry K."/>
            <person name="Bills G."/>
            <person name="Bluhm B."/>
            <person name="Cannon C."/>
            <person name="Castanera R."/>
            <person name="Culley D."/>
            <person name="Daum C."/>
            <person name="Ezra D."/>
            <person name="Gonzalez J."/>
            <person name="Henrissat B."/>
            <person name="Kuo A."/>
            <person name="Liang C."/>
            <person name="Lipzen A."/>
            <person name="Lutzoni F."/>
            <person name="Magnuson J."/>
            <person name="Mondo S."/>
            <person name="Nolan M."/>
            <person name="Ohm R."/>
            <person name="Pangilinan J."/>
            <person name="Park H.-J."/>
            <person name="Ramirez L."/>
            <person name="Alfaro M."/>
            <person name="Sun H."/>
            <person name="Tritt A."/>
            <person name="Yoshinaga Y."/>
            <person name="Zwiers L.-H."/>
            <person name="Turgeon B."/>
            <person name="Goodwin S."/>
            <person name="Spatafora J."/>
            <person name="Crous P."/>
            <person name="Grigoriev I."/>
        </authorList>
    </citation>
    <scope>NUCLEOTIDE SEQUENCE</scope>
    <source>
        <strain evidence="2">CBS 122368</strain>
    </source>
</reference>
<keyword evidence="3" id="KW-1185">Reference proteome</keyword>
<organism evidence="2 3">
    <name type="scientific">Trematosphaeria pertusa</name>
    <dbReference type="NCBI Taxonomy" id="390896"/>
    <lineage>
        <taxon>Eukaryota</taxon>
        <taxon>Fungi</taxon>
        <taxon>Dikarya</taxon>
        <taxon>Ascomycota</taxon>
        <taxon>Pezizomycotina</taxon>
        <taxon>Dothideomycetes</taxon>
        <taxon>Pleosporomycetidae</taxon>
        <taxon>Pleosporales</taxon>
        <taxon>Massarineae</taxon>
        <taxon>Trematosphaeriaceae</taxon>
        <taxon>Trematosphaeria</taxon>
    </lineage>
</organism>
<evidence type="ECO:0000256" key="1">
    <source>
        <dbReference type="SAM" id="MobiDB-lite"/>
    </source>
</evidence>
<feature type="region of interest" description="Disordered" evidence="1">
    <location>
        <begin position="121"/>
        <end position="159"/>
    </location>
</feature>
<dbReference type="RefSeq" id="XP_033675223.1">
    <property type="nucleotide sequence ID" value="XM_033834294.1"/>
</dbReference>
<proteinExistence type="predicted"/>
<evidence type="ECO:0000313" key="3">
    <source>
        <dbReference type="Proteomes" id="UP000800094"/>
    </source>
</evidence>